<accession>A0ACB0LA01</accession>
<organism evidence="1 2">
    <name type="scientific">Trifolium pratense</name>
    <name type="common">Red clover</name>
    <dbReference type="NCBI Taxonomy" id="57577"/>
    <lineage>
        <taxon>Eukaryota</taxon>
        <taxon>Viridiplantae</taxon>
        <taxon>Streptophyta</taxon>
        <taxon>Embryophyta</taxon>
        <taxon>Tracheophyta</taxon>
        <taxon>Spermatophyta</taxon>
        <taxon>Magnoliopsida</taxon>
        <taxon>eudicotyledons</taxon>
        <taxon>Gunneridae</taxon>
        <taxon>Pentapetalae</taxon>
        <taxon>rosids</taxon>
        <taxon>fabids</taxon>
        <taxon>Fabales</taxon>
        <taxon>Fabaceae</taxon>
        <taxon>Papilionoideae</taxon>
        <taxon>50 kb inversion clade</taxon>
        <taxon>NPAAA clade</taxon>
        <taxon>Hologalegina</taxon>
        <taxon>IRL clade</taxon>
        <taxon>Trifolieae</taxon>
        <taxon>Trifolium</taxon>
    </lineage>
</organism>
<comment type="caution">
    <text evidence="1">The sequence shown here is derived from an EMBL/GenBank/DDBJ whole genome shotgun (WGS) entry which is preliminary data.</text>
</comment>
<keyword evidence="2" id="KW-1185">Reference proteome</keyword>
<evidence type="ECO:0000313" key="1">
    <source>
        <dbReference type="EMBL" id="CAJ2665440.1"/>
    </source>
</evidence>
<dbReference type="Proteomes" id="UP001177021">
    <property type="component" value="Unassembled WGS sequence"/>
</dbReference>
<gene>
    <name evidence="1" type="ORF">MILVUS5_LOCUS30420</name>
</gene>
<evidence type="ECO:0000313" key="2">
    <source>
        <dbReference type="Proteomes" id="UP001177021"/>
    </source>
</evidence>
<proteinExistence type="predicted"/>
<reference evidence="1" key="1">
    <citation type="submission" date="2023-10" db="EMBL/GenBank/DDBJ databases">
        <authorList>
            <person name="Rodriguez Cubillos JULIANA M."/>
            <person name="De Vega J."/>
        </authorList>
    </citation>
    <scope>NUCLEOTIDE SEQUENCE</scope>
</reference>
<sequence>MASGNGGLPNNLPILDGKNWDRWQKQMKSLFGFQDTLEAVVNGVQALPANANQEARNAHKDMKKKDCKALYAIQAAVDTTNFDRISHVDTAKEAWDILVKYYDGGEKVKAVKLQSLRRQYELLQMEKSDSIGSYAAKVQSLVHTMKHCGEQITDKMIVEKVMRTLTPNFDHVIVAIQEVGNLAELKLEDLVGSLEAHELMINERKGVQDSVQALQAQSSKKHGANKGNNQDKSKNFSQQHGKFDAKSESFKKGGGTSNTQKKDKSHIQCYNCEKWGHYASDCRSKKVQDNDDEANFVQDKEDKGAVTFMAAISDELCETSGAYAARVNCVSGAWFLDTGCSNHMTGHRDWLIRFDQSKKSTVRLADNSSIQAMGTGDMVIKRSNGDSAVIEEVLYVPGMGCNLLSVGQLIEKGFSVIIKDEYFELFDSANVLVLRTPLAKNRTFKTMINTTAVECMKVVTDEMQSWIWHQRFGHLNFRYLTQLVSKGMVTGLPSIETPDKLCDGCLIGKQSRNTFNKSLPMRSSSVLGVVHSDVCGPFDVNSLGGNRYFLTFVDEYSRKIWLYLLKTKDEAFEIFKNFKVLVEKESGKSIKILRTDGGGEYNSKNFESFCTSHGIEHEITAPYTPQHNGLAERRNRTILDMARCMVKHKGLPKSFWGEAVNTAVYVLNRCPTKKLKDKVPEEIWTGKKPSVSHFKVFGALCHKHVPEAKRNKLDDRSEPMILVGYHVTGAYKLYNPTSKKMIYSRDVIVDEAKSWDWIAGSSTSRPQLSQNSDDETDTVESNDEIEETEAPVVANQDNNVIIDNEIDEATDNNNGTRKSNRTKKVPPRIQDCITTNDNEVDEDGDLVHFALLAGAEPINYLEAMSNLKWKQAMEEELCAIEKNQTWQLVELPTGKKAIAVKWVFKLKLNPDGSVAKHKARLVARGFLQREGLDYSEVFSPVARIETVRLVVAIANANSWPMYHLDVKSAFLNGPLEEVVFVTQPPGFMITGKENMVYRLKKALYGLKQAPRAWNKRIDGFLVKQGFSKCKSEYGVYVQKSTSSIILICLYVDDLLVTGSDLAEIKKFKSDMMNEFEMTDLGTISYFLGIEFLNTSKGLMLHQRKYAGEILKRFNMTDCTPAITPMETNLKLEKNVDEDAVDPTLFKQIVGSLRYLCNSRPDICFAVGLISRFMEDPRQSHMKAATRVLKYIAGTQDFGILFPKTAKNEILEIVCYSDADWCGDKTDRRSTTGYFFKFLKAPVAWCSKKQPVVALSSCEAEYIAGAYAACQAVWIDLVLRDLQIDVKKPITLQIDNQSAINLAKNPVLHGRSKHIEARFHFLREQVNQNLIEVVHCSTGSQVADAMTKSLKIDRFLNLRNALGVFQLRP</sequence>
<name>A0ACB0LA01_TRIPR</name>
<dbReference type="EMBL" id="CASHSV030000513">
    <property type="protein sequence ID" value="CAJ2665440.1"/>
    <property type="molecule type" value="Genomic_DNA"/>
</dbReference>
<protein>
    <submittedName>
        <fullName evidence="1">Uncharacterized protein</fullName>
    </submittedName>
</protein>